<feature type="region of interest" description="Disordered" evidence="1">
    <location>
        <begin position="44"/>
        <end position="75"/>
    </location>
</feature>
<name>A0A5N6LW58_9ASTR</name>
<evidence type="ECO:0000313" key="3">
    <source>
        <dbReference type="Proteomes" id="UP000326396"/>
    </source>
</evidence>
<feature type="compositionally biased region" description="Polar residues" evidence="1">
    <location>
        <begin position="44"/>
        <end position="58"/>
    </location>
</feature>
<evidence type="ECO:0000256" key="1">
    <source>
        <dbReference type="SAM" id="MobiDB-lite"/>
    </source>
</evidence>
<reference evidence="2 3" key="1">
    <citation type="submission" date="2019-05" db="EMBL/GenBank/DDBJ databases">
        <title>Mikania micrantha, genome provides insights into the molecular mechanism of rapid growth.</title>
        <authorList>
            <person name="Liu B."/>
        </authorList>
    </citation>
    <scope>NUCLEOTIDE SEQUENCE [LARGE SCALE GENOMIC DNA]</scope>
    <source>
        <strain evidence="2">NLD-2019</strain>
        <tissue evidence="2">Leaf</tissue>
    </source>
</reference>
<organism evidence="2 3">
    <name type="scientific">Mikania micrantha</name>
    <name type="common">bitter vine</name>
    <dbReference type="NCBI Taxonomy" id="192012"/>
    <lineage>
        <taxon>Eukaryota</taxon>
        <taxon>Viridiplantae</taxon>
        <taxon>Streptophyta</taxon>
        <taxon>Embryophyta</taxon>
        <taxon>Tracheophyta</taxon>
        <taxon>Spermatophyta</taxon>
        <taxon>Magnoliopsida</taxon>
        <taxon>eudicotyledons</taxon>
        <taxon>Gunneridae</taxon>
        <taxon>Pentapetalae</taxon>
        <taxon>asterids</taxon>
        <taxon>campanulids</taxon>
        <taxon>Asterales</taxon>
        <taxon>Asteraceae</taxon>
        <taxon>Asteroideae</taxon>
        <taxon>Heliantheae alliance</taxon>
        <taxon>Eupatorieae</taxon>
        <taxon>Mikania</taxon>
    </lineage>
</organism>
<proteinExistence type="predicted"/>
<comment type="caution">
    <text evidence="2">The sequence shown here is derived from an EMBL/GenBank/DDBJ whole genome shotgun (WGS) entry which is preliminary data.</text>
</comment>
<sequence length="204" mass="22787">MSLNCSLPGQNVDRQETTSSNQDKAFTTCYSSATIIPETCNYGYSNDHQAPTESEQFKQTTETNPPEQQQPPHGIKNHHLHELLSKEYQVSNNVENQIDKDNSKLAIPPPDAYRDKGGSHRVLRKGASCLTCSERIRRDGGVRFSICSKSCDKNFRGLTAVDFYGSKQGRRLIQSFYNCRGKPRQAATMAGLEDDSGDEEALYS</sequence>
<dbReference type="AlphaFoldDB" id="A0A5N6LW58"/>
<feature type="region of interest" description="Disordered" evidence="1">
    <location>
        <begin position="97"/>
        <end position="119"/>
    </location>
</feature>
<evidence type="ECO:0000313" key="2">
    <source>
        <dbReference type="EMBL" id="KAD2805767.1"/>
    </source>
</evidence>
<dbReference type="EMBL" id="SZYD01000018">
    <property type="protein sequence ID" value="KAD2805767.1"/>
    <property type="molecule type" value="Genomic_DNA"/>
</dbReference>
<dbReference type="Proteomes" id="UP000326396">
    <property type="component" value="Linkage Group LG8"/>
</dbReference>
<keyword evidence="3" id="KW-1185">Reference proteome</keyword>
<accession>A0A5N6LW58</accession>
<gene>
    <name evidence="2" type="ORF">E3N88_39144</name>
</gene>
<feature type="region of interest" description="Disordered" evidence="1">
    <location>
        <begin position="1"/>
        <end position="22"/>
    </location>
</feature>
<protein>
    <submittedName>
        <fullName evidence="2">Uncharacterized protein</fullName>
    </submittedName>
</protein>
<feature type="compositionally biased region" description="Low complexity" evidence="1">
    <location>
        <begin position="59"/>
        <end position="72"/>
    </location>
</feature>